<proteinExistence type="predicted"/>
<dbReference type="PANTHER" id="PTHR43072:SF23">
    <property type="entry name" value="UPF0039 PROTEIN C11D3.02C"/>
    <property type="match status" value="1"/>
</dbReference>
<dbReference type="PROSITE" id="PS51186">
    <property type="entry name" value="GNAT"/>
    <property type="match status" value="1"/>
</dbReference>
<name>A0A4P9VQS3_9GAMM</name>
<evidence type="ECO:0000313" key="5">
    <source>
        <dbReference type="Proteomes" id="UP000257039"/>
    </source>
</evidence>
<comment type="caution">
    <text evidence="4">The sequence shown here is derived from an EMBL/GenBank/DDBJ whole genome shotgun (WGS) entry which is preliminary data.</text>
</comment>
<gene>
    <name evidence="4" type="ORF">B9G39_13905</name>
</gene>
<accession>A0A4P9VQS3</accession>
<dbReference type="InterPro" id="IPR000182">
    <property type="entry name" value="GNAT_dom"/>
</dbReference>
<dbReference type="RefSeq" id="WP_094787595.1">
    <property type="nucleotide sequence ID" value="NZ_NDXW01000001.1"/>
</dbReference>
<dbReference type="Proteomes" id="UP000257039">
    <property type="component" value="Unassembled WGS sequence"/>
</dbReference>
<dbReference type="Pfam" id="PF00583">
    <property type="entry name" value="Acetyltransf_1"/>
    <property type="match status" value="1"/>
</dbReference>
<dbReference type="SUPFAM" id="SSF55729">
    <property type="entry name" value="Acyl-CoA N-acyltransferases (Nat)"/>
    <property type="match status" value="1"/>
</dbReference>
<protein>
    <submittedName>
        <fullName evidence="4">N-acetyltransferase</fullName>
    </submittedName>
</protein>
<keyword evidence="5" id="KW-1185">Reference proteome</keyword>
<reference evidence="4 5" key="1">
    <citation type="submission" date="2017-04" db="EMBL/GenBank/DDBJ databases">
        <title>Draft genome sequence of Zooshikella ganghwensis VG4 isolated from Red Sea sediments.</title>
        <authorList>
            <person name="Rehman Z."/>
            <person name="Alam I."/>
            <person name="Kamau A."/>
            <person name="Bajic V."/>
            <person name="Leiknes T."/>
        </authorList>
    </citation>
    <scope>NUCLEOTIDE SEQUENCE [LARGE SCALE GENOMIC DNA]</scope>
    <source>
        <strain evidence="4 5">VG4</strain>
    </source>
</reference>
<dbReference type="InterPro" id="IPR016181">
    <property type="entry name" value="Acyl_CoA_acyltransferase"/>
</dbReference>
<organism evidence="4 5">
    <name type="scientific">Zooshikella ganghwensis</name>
    <dbReference type="NCBI Taxonomy" id="202772"/>
    <lineage>
        <taxon>Bacteria</taxon>
        <taxon>Pseudomonadati</taxon>
        <taxon>Pseudomonadota</taxon>
        <taxon>Gammaproteobacteria</taxon>
        <taxon>Oceanospirillales</taxon>
        <taxon>Zooshikellaceae</taxon>
        <taxon>Zooshikella</taxon>
    </lineage>
</organism>
<dbReference type="EMBL" id="NDXW01000001">
    <property type="protein sequence ID" value="RDH44442.1"/>
    <property type="molecule type" value="Genomic_DNA"/>
</dbReference>
<evidence type="ECO:0000313" key="4">
    <source>
        <dbReference type="EMBL" id="RDH44442.1"/>
    </source>
</evidence>
<sequence length="150" mass="17163">MEILVGKRSHVEAITEIFNHYILTSNARFEEEIFTYENRLEWFLQFNPDTRHQIYVAQTHNEVLGFACSQPYRPSMAFSETVEVTIYLRENAKGAGIGTALYTSLFSALSTQRVHRALCGIALPNDASVNFHKRFGFSEVGVFNEYVRAC</sequence>
<keyword evidence="2" id="KW-0012">Acyltransferase</keyword>
<evidence type="ECO:0000256" key="2">
    <source>
        <dbReference type="ARBA" id="ARBA00023315"/>
    </source>
</evidence>
<dbReference type="AlphaFoldDB" id="A0A4P9VQS3"/>
<feature type="domain" description="N-acetyltransferase" evidence="3">
    <location>
        <begin position="1"/>
        <end position="150"/>
    </location>
</feature>
<keyword evidence="1 4" id="KW-0808">Transferase</keyword>
<dbReference type="GO" id="GO:0016747">
    <property type="term" value="F:acyltransferase activity, transferring groups other than amino-acyl groups"/>
    <property type="evidence" value="ECO:0007669"/>
    <property type="project" value="InterPro"/>
</dbReference>
<evidence type="ECO:0000256" key="1">
    <source>
        <dbReference type="ARBA" id="ARBA00022679"/>
    </source>
</evidence>
<evidence type="ECO:0000259" key="3">
    <source>
        <dbReference type="PROSITE" id="PS51186"/>
    </source>
</evidence>
<dbReference type="PANTHER" id="PTHR43072">
    <property type="entry name" value="N-ACETYLTRANSFERASE"/>
    <property type="match status" value="1"/>
</dbReference>
<dbReference type="Gene3D" id="3.40.630.30">
    <property type="match status" value="1"/>
</dbReference>